<protein>
    <submittedName>
        <fullName evidence="1">Uncharacterized protein</fullName>
    </submittedName>
</protein>
<reference evidence="1" key="1">
    <citation type="submission" date="2020-02" db="EMBL/GenBank/DDBJ databases">
        <authorList>
            <person name="Meier V. D."/>
        </authorList>
    </citation>
    <scope>NUCLEOTIDE SEQUENCE</scope>
    <source>
        <strain evidence="1">AVDCRST_MAG68</strain>
    </source>
</reference>
<dbReference type="EMBL" id="CADCTW010000196">
    <property type="protein sequence ID" value="CAA9359155.1"/>
    <property type="molecule type" value="Genomic_DNA"/>
</dbReference>
<name>A0A6J4MIJ2_9BACT</name>
<dbReference type="AlphaFoldDB" id="A0A6J4MIJ2"/>
<gene>
    <name evidence="1" type="ORF">AVDCRST_MAG68-4274</name>
</gene>
<sequence>MESPQSFPKDAPPLELGADDVLRVPERCPHNGPARLAKTVRSAPPPDHRWRTVVDYACSSGCHIIHEGPVWPEVVRTEEAGRRLAILG</sequence>
<organism evidence="1">
    <name type="scientific">uncultured Gemmatimonadota bacterium</name>
    <dbReference type="NCBI Taxonomy" id="203437"/>
    <lineage>
        <taxon>Bacteria</taxon>
        <taxon>Pseudomonadati</taxon>
        <taxon>Gemmatimonadota</taxon>
        <taxon>environmental samples</taxon>
    </lineage>
</organism>
<accession>A0A6J4MIJ2</accession>
<proteinExistence type="predicted"/>
<evidence type="ECO:0000313" key="1">
    <source>
        <dbReference type="EMBL" id="CAA9359155.1"/>
    </source>
</evidence>